<accession>A0A6J5R1U1</accession>
<organism evidence="1">
    <name type="scientific">uncultured Caudovirales phage</name>
    <dbReference type="NCBI Taxonomy" id="2100421"/>
    <lineage>
        <taxon>Viruses</taxon>
        <taxon>Duplodnaviria</taxon>
        <taxon>Heunggongvirae</taxon>
        <taxon>Uroviricota</taxon>
        <taxon>Caudoviricetes</taxon>
        <taxon>Peduoviridae</taxon>
        <taxon>Maltschvirus</taxon>
        <taxon>Maltschvirus maltsch</taxon>
    </lineage>
</organism>
<dbReference type="EMBL" id="LR797148">
    <property type="protein sequence ID" value="CAB4190673.1"/>
    <property type="molecule type" value="Genomic_DNA"/>
</dbReference>
<evidence type="ECO:0000313" key="1">
    <source>
        <dbReference type="EMBL" id="CAB4190673.1"/>
    </source>
</evidence>
<gene>
    <name evidence="1" type="ORF">UFOVP1196_87</name>
</gene>
<proteinExistence type="predicted"/>
<sequence>MKHIWIALALLCGACAPLPPPVTPVPPSGTQTAQLNVSIYDEAGAPVNDATGTLVLDAEPVETAVTLSSAGWRQSFEFQMPPAHLGWSGTLTVKSPSYVTTAVRIPPVASGASELPTVTMKALFRARTGTVGIAGRTFVDAQGPWLAIGASHFVSGWLYLHDRDKFDRELKTLQGRVDFLRSFVLVGPSGYWEDRQLGPGDLGMVAAVTDAHYAVGFRTQWTVFAGIDTVPTRDARRQVIARLCTDLQSRQDKLQFIEVANEGWQNGFDGETGRAELLEHAAALRACLPQVQVALTAPDGPDLASIYEGSLATLATAHLERDTNGSGGMFRPIRQAREFAEQRWPWVSNEPIGPQSSVAADDNPERLALSAVYTWLCRGAAYVYHAGAGIRSGGAADLGRGRSASFADVPHLGEALDLMQEARAALPPDLPNWNWQNSNGRYPNHPFQMSYTAPDGTRLIAPEDQLLRSFAALSGDGRFVMVPLNVTEPTLFTAAKPMSFDVRSISDPATVIASVTLGIGQGYTLPAMPGALFIGRFQ</sequence>
<protein>
    <submittedName>
        <fullName evidence="1">Uncharacterized protein</fullName>
    </submittedName>
</protein>
<reference evidence="1" key="1">
    <citation type="submission" date="2020-05" db="EMBL/GenBank/DDBJ databases">
        <authorList>
            <person name="Chiriac C."/>
            <person name="Salcher M."/>
            <person name="Ghai R."/>
            <person name="Kavagutti S V."/>
        </authorList>
    </citation>
    <scope>NUCLEOTIDE SEQUENCE</scope>
</reference>
<name>A0A6J5R1U1_9CAUD</name>